<comment type="caution">
    <text evidence="3">The sequence shown here is derived from an EMBL/GenBank/DDBJ whole genome shotgun (WGS) entry which is preliminary data.</text>
</comment>
<dbReference type="GO" id="GO:0045893">
    <property type="term" value="P:positive regulation of DNA-templated transcription"/>
    <property type="evidence" value="ECO:0007669"/>
    <property type="project" value="TreeGrafter"/>
</dbReference>
<proteinExistence type="predicted"/>
<feature type="compositionally biased region" description="Low complexity" evidence="1">
    <location>
        <begin position="260"/>
        <end position="282"/>
    </location>
</feature>
<dbReference type="EMBL" id="BSXW01001825">
    <property type="protein sequence ID" value="GMF39362.1"/>
    <property type="molecule type" value="Genomic_DNA"/>
</dbReference>
<dbReference type="PROSITE" id="PS51688">
    <property type="entry name" value="ICA"/>
    <property type="match status" value="1"/>
</dbReference>
<dbReference type="GO" id="GO:0005634">
    <property type="term" value="C:nucleus"/>
    <property type="evidence" value="ECO:0007669"/>
    <property type="project" value="TreeGrafter"/>
</dbReference>
<dbReference type="GO" id="GO:0016540">
    <property type="term" value="P:protein autoprocessing"/>
    <property type="evidence" value="ECO:0007669"/>
    <property type="project" value="TreeGrafter"/>
</dbReference>
<dbReference type="OrthoDB" id="107060at2759"/>
<feature type="compositionally biased region" description="Gly residues" evidence="1">
    <location>
        <begin position="391"/>
        <end position="401"/>
    </location>
</feature>
<feature type="compositionally biased region" description="Polar residues" evidence="1">
    <location>
        <begin position="249"/>
        <end position="259"/>
    </location>
</feature>
<dbReference type="InterPro" id="IPR051577">
    <property type="entry name" value="MRF-like"/>
</dbReference>
<dbReference type="GO" id="GO:0003700">
    <property type="term" value="F:DNA-binding transcription factor activity"/>
    <property type="evidence" value="ECO:0007669"/>
    <property type="project" value="TreeGrafter"/>
</dbReference>
<feature type="region of interest" description="Disordered" evidence="1">
    <location>
        <begin position="388"/>
        <end position="415"/>
    </location>
</feature>
<dbReference type="GO" id="GO:0005789">
    <property type="term" value="C:endoplasmic reticulum membrane"/>
    <property type="evidence" value="ECO:0007669"/>
    <property type="project" value="TreeGrafter"/>
</dbReference>
<evidence type="ECO:0000313" key="4">
    <source>
        <dbReference type="Proteomes" id="UP001165083"/>
    </source>
</evidence>
<reference evidence="3" key="1">
    <citation type="submission" date="2023-04" db="EMBL/GenBank/DDBJ databases">
        <title>Phytophthora lilii NBRC 32176.</title>
        <authorList>
            <person name="Ichikawa N."/>
            <person name="Sato H."/>
            <person name="Tonouchi N."/>
        </authorList>
    </citation>
    <scope>NUCLEOTIDE SEQUENCE</scope>
    <source>
        <strain evidence="3">NBRC 32176</strain>
    </source>
</reference>
<feature type="region of interest" description="Disordered" evidence="1">
    <location>
        <begin position="249"/>
        <end position="282"/>
    </location>
</feature>
<dbReference type="PANTHER" id="PTHR13029:SF18">
    <property type="entry name" value="MYELIN REGULATORY FACTOR HOMOLOG 1"/>
    <property type="match status" value="1"/>
</dbReference>
<protein>
    <submittedName>
        <fullName evidence="3">Unnamed protein product</fullName>
    </submittedName>
</protein>
<dbReference type="Proteomes" id="UP001165083">
    <property type="component" value="Unassembled WGS sequence"/>
</dbReference>
<keyword evidence="4" id="KW-1185">Reference proteome</keyword>
<gene>
    <name evidence="3" type="ORF">Plil01_001629500</name>
</gene>
<name>A0A9W6XIT3_9STRA</name>
<evidence type="ECO:0000313" key="3">
    <source>
        <dbReference type="EMBL" id="GMF39362.1"/>
    </source>
</evidence>
<sequence>MSAAVLRRRAATSAPGDLTLGTTVNDDDSEVGNINVAAGSGTAAGSVAIMSGARKGSIDIGTDGGVAIASDAANVSLSGSFIKQTSTEEMFFENAKSTTADGIVFRVRDDMVVGTVPAQFPQVISPSDRRIKTNIEDVDEDDILQRLQTLEIKQYRYTDEWRRIRGIEDSVVRGIIAQQARETFPEYVSVKDFYLNESDFGLMNFHQIDKQKVILDLVAAIHAQHRRFRVTPNAPEKSGDVIVSTADSGGFATSGSKPATGSVSIESGTSESSSSGSIQIVSGDAPNAQAGNIVIGVGDSGDHGGSISVEGGTASGKASVGGSVAVSSGGSVDGSTGSVSIGTTNPGTAGDSGDVIFATGNTNLGSSGWVELVSGDSVNGNSGNVVVGAGSSTGGSGGRLGPEGARKWKHDANNG</sequence>
<evidence type="ECO:0000256" key="1">
    <source>
        <dbReference type="SAM" id="MobiDB-lite"/>
    </source>
</evidence>
<accession>A0A9W6XIT3</accession>
<organism evidence="3 4">
    <name type="scientific">Phytophthora lilii</name>
    <dbReference type="NCBI Taxonomy" id="2077276"/>
    <lineage>
        <taxon>Eukaryota</taxon>
        <taxon>Sar</taxon>
        <taxon>Stramenopiles</taxon>
        <taxon>Oomycota</taxon>
        <taxon>Peronosporomycetes</taxon>
        <taxon>Peronosporales</taxon>
        <taxon>Peronosporaceae</taxon>
        <taxon>Phytophthora</taxon>
    </lineage>
</organism>
<dbReference type="Pfam" id="PF13884">
    <property type="entry name" value="Peptidase_S74"/>
    <property type="match status" value="1"/>
</dbReference>
<dbReference type="AlphaFoldDB" id="A0A9W6XIT3"/>
<feature type="domain" description="Peptidase S74" evidence="2">
    <location>
        <begin position="127"/>
        <end position="237"/>
    </location>
</feature>
<evidence type="ECO:0000259" key="2">
    <source>
        <dbReference type="PROSITE" id="PS51688"/>
    </source>
</evidence>
<feature type="compositionally biased region" description="Basic and acidic residues" evidence="1">
    <location>
        <begin position="404"/>
        <end position="415"/>
    </location>
</feature>
<dbReference type="GO" id="GO:0043565">
    <property type="term" value="F:sequence-specific DNA binding"/>
    <property type="evidence" value="ECO:0007669"/>
    <property type="project" value="TreeGrafter"/>
</dbReference>
<dbReference type="PANTHER" id="PTHR13029">
    <property type="match status" value="1"/>
</dbReference>
<dbReference type="InterPro" id="IPR030392">
    <property type="entry name" value="S74_ICA"/>
</dbReference>